<feature type="domain" description="CENP-V/GFA" evidence="5">
    <location>
        <begin position="5"/>
        <end position="115"/>
    </location>
</feature>
<dbReference type="EMBL" id="JASJUT010000008">
    <property type="protein sequence ID" value="MDK2596899.1"/>
    <property type="molecule type" value="Genomic_DNA"/>
</dbReference>
<dbReference type="InterPro" id="IPR011057">
    <property type="entry name" value="Mss4-like_sf"/>
</dbReference>
<keyword evidence="2" id="KW-0479">Metal-binding</keyword>
<dbReference type="InterPro" id="IPR006913">
    <property type="entry name" value="CENP-V/GFA"/>
</dbReference>
<keyword evidence="4" id="KW-0456">Lyase</keyword>
<name>A0ABT7EPC8_9GAMM</name>
<dbReference type="RefSeq" id="WP_284138008.1">
    <property type="nucleotide sequence ID" value="NZ_JASJUT010000008.1"/>
</dbReference>
<dbReference type="Pfam" id="PF04828">
    <property type="entry name" value="GFA"/>
    <property type="match status" value="1"/>
</dbReference>
<dbReference type="PANTHER" id="PTHR33337">
    <property type="entry name" value="GFA DOMAIN-CONTAINING PROTEIN"/>
    <property type="match status" value="1"/>
</dbReference>
<sequence>MTTVKTGSCACGEFNYEVTGDPMGLAVCHCTACKKRTGSAFGMGCFFPKENLKIQGEYKEYTRIADSERSVTHRFCTNCGTTIMWTAQAMPNGIAVAGGSFDDPNWITPPLHAWGSKALPWFQFPEGVNVFAENPNKKVVLKQQ</sequence>
<dbReference type="PANTHER" id="PTHR33337:SF40">
    <property type="entry name" value="CENP-V_GFA DOMAIN-CONTAINING PROTEIN-RELATED"/>
    <property type="match status" value="1"/>
</dbReference>
<evidence type="ECO:0000256" key="2">
    <source>
        <dbReference type="ARBA" id="ARBA00022723"/>
    </source>
</evidence>
<keyword evidence="3" id="KW-0862">Zinc</keyword>
<reference evidence="6 7" key="1">
    <citation type="submission" date="2023-05" db="EMBL/GenBank/DDBJ databases">
        <title>Pseudoalteromonas ardens sp. nov., Pseudoalteromonas obscura sp. nov., and Pseudoalteromonas umbrosa sp. nov., isolated from the coral Montipora capitata.</title>
        <authorList>
            <person name="Thomas E.M."/>
            <person name="Smith E.M."/>
            <person name="Papke E."/>
            <person name="Shlafstein M.D."/>
            <person name="Oline D.K."/>
            <person name="Videau P."/>
            <person name="Saw J.H."/>
            <person name="Strangman W.K."/>
            <person name="Ushijima B."/>
        </authorList>
    </citation>
    <scope>NUCLEOTIDE SEQUENCE [LARGE SCALE GENOMIC DNA]</scope>
    <source>
        <strain evidence="6 7">P94</strain>
    </source>
</reference>
<organism evidence="6 7">
    <name type="scientific">Pseudoalteromonas obscura</name>
    <dbReference type="NCBI Taxonomy" id="3048491"/>
    <lineage>
        <taxon>Bacteria</taxon>
        <taxon>Pseudomonadati</taxon>
        <taxon>Pseudomonadota</taxon>
        <taxon>Gammaproteobacteria</taxon>
        <taxon>Alteromonadales</taxon>
        <taxon>Pseudoalteromonadaceae</taxon>
        <taxon>Pseudoalteromonas</taxon>
    </lineage>
</organism>
<evidence type="ECO:0000256" key="4">
    <source>
        <dbReference type="ARBA" id="ARBA00023239"/>
    </source>
</evidence>
<comment type="caution">
    <text evidence="6">The sequence shown here is derived from an EMBL/GenBank/DDBJ whole genome shotgun (WGS) entry which is preliminary data.</text>
</comment>
<dbReference type="Proteomes" id="UP001231915">
    <property type="component" value="Unassembled WGS sequence"/>
</dbReference>
<dbReference type="Gene3D" id="3.90.1590.10">
    <property type="entry name" value="glutathione-dependent formaldehyde- activating enzyme (gfa)"/>
    <property type="match status" value="1"/>
</dbReference>
<proteinExistence type="inferred from homology"/>
<evidence type="ECO:0000313" key="6">
    <source>
        <dbReference type="EMBL" id="MDK2596899.1"/>
    </source>
</evidence>
<evidence type="ECO:0000256" key="1">
    <source>
        <dbReference type="ARBA" id="ARBA00005495"/>
    </source>
</evidence>
<dbReference type="SUPFAM" id="SSF51316">
    <property type="entry name" value="Mss4-like"/>
    <property type="match status" value="1"/>
</dbReference>
<evidence type="ECO:0000313" key="7">
    <source>
        <dbReference type="Proteomes" id="UP001231915"/>
    </source>
</evidence>
<accession>A0ABT7EPC8</accession>
<gene>
    <name evidence="6" type="ORF">QNM18_17750</name>
</gene>
<evidence type="ECO:0000256" key="3">
    <source>
        <dbReference type="ARBA" id="ARBA00022833"/>
    </source>
</evidence>
<keyword evidence="7" id="KW-1185">Reference proteome</keyword>
<evidence type="ECO:0000259" key="5">
    <source>
        <dbReference type="PROSITE" id="PS51891"/>
    </source>
</evidence>
<dbReference type="PROSITE" id="PS51891">
    <property type="entry name" value="CENP_V_GFA"/>
    <property type="match status" value="1"/>
</dbReference>
<protein>
    <submittedName>
        <fullName evidence="6">GFA family protein</fullName>
    </submittedName>
</protein>
<comment type="similarity">
    <text evidence="1">Belongs to the Gfa family.</text>
</comment>